<dbReference type="STRING" id="104663.SAMN04488121_102738"/>
<accession>A0A1G7NBF9</accession>
<dbReference type="GO" id="GO:0060003">
    <property type="term" value="P:copper ion export"/>
    <property type="evidence" value="ECO:0007669"/>
    <property type="project" value="TreeGrafter"/>
</dbReference>
<evidence type="ECO:0000313" key="4">
    <source>
        <dbReference type="EMBL" id="SDF71334.1"/>
    </source>
</evidence>
<feature type="domain" description="CusB-like beta-barrel" evidence="3">
    <location>
        <begin position="229"/>
        <end position="295"/>
    </location>
</feature>
<comment type="similarity">
    <text evidence="1">Belongs to the membrane fusion protein (MFP) (TC 8.A.1) family.</text>
</comment>
<dbReference type="PANTHER" id="PTHR30097">
    <property type="entry name" value="CATION EFFLUX SYSTEM PROTEIN CUSB"/>
    <property type="match status" value="1"/>
</dbReference>
<evidence type="ECO:0000313" key="5">
    <source>
        <dbReference type="Proteomes" id="UP000199045"/>
    </source>
</evidence>
<dbReference type="InterPro" id="IPR051909">
    <property type="entry name" value="MFP_Cation_Efflux"/>
</dbReference>
<reference evidence="5" key="1">
    <citation type="submission" date="2016-10" db="EMBL/GenBank/DDBJ databases">
        <authorList>
            <person name="Varghese N."/>
            <person name="Submissions S."/>
        </authorList>
    </citation>
    <scope>NUCLEOTIDE SEQUENCE [LARGE SCALE GENOMIC DNA]</scope>
    <source>
        <strain evidence="5">DSM 527</strain>
    </source>
</reference>
<proteinExistence type="inferred from homology"/>
<dbReference type="OrthoDB" id="9814657at2"/>
<dbReference type="InterPro" id="IPR058792">
    <property type="entry name" value="Beta-barrel_RND_2"/>
</dbReference>
<dbReference type="EMBL" id="FNBN01000002">
    <property type="protein sequence ID" value="SDF71334.1"/>
    <property type="molecule type" value="Genomic_DNA"/>
</dbReference>
<dbReference type="PANTHER" id="PTHR30097:SF4">
    <property type="entry name" value="SLR6042 PROTEIN"/>
    <property type="match status" value="1"/>
</dbReference>
<keyword evidence="2" id="KW-0813">Transport</keyword>
<gene>
    <name evidence="4" type="ORF">SAMN04488121_102738</name>
</gene>
<organism evidence="4 5">
    <name type="scientific">Chitinophaga filiformis</name>
    <name type="common">Myxococcus filiformis</name>
    <name type="synonym">Flexibacter filiformis</name>
    <dbReference type="NCBI Taxonomy" id="104663"/>
    <lineage>
        <taxon>Bacteria</taxon>
        <taxon>Pseudomonadati</taxon>
        <taxon>Bacteroidota</taxon>
        <taxon>Chitinophagia</taxon>
        <taxon>Chitinophagales</taxon>
        <taxon>Chitinophagaceae</taxon>
        <taxon>Chitinophaga</taxon>
    </lineage>
</organism>
<evidence type="ECO:0000256" key="2">
    <source>
        <dbReference type="ARBA" id="ARBA00022448"/>
    </source>
</evidence>
<dbReference type="RefSeq" id="WP_089831343.1">
    <property type="nucleotide sequence ID" value="NZ_FNBN01000002.1"/>
</dbReference>
<dbReference type="InterPro" id="IPR006143">
    <property type="entry name" value="RND_pump_MFP"/>
</dbReference>
<dbReference type="GO" id="GO:0030313">
    <property type="term" value="C:cell envelope"/>
    <property type="evidence" value="ECO:0007669"/>
    <property type="project" value="TreeGrafter"/>
</dbReference>
<dbReference type="GO" id="GO:0016020">
    <property type="term" value="C:membrane"/>
    <property type="evidence" value="ECO:0007669"/>
    <property type="project" value="InterPro"/>
</dbReference>
<dbReference type="Proteomes" id="UP000199045">
    <property type="component" value="Unassembled WGS sequence"/>
</dbReference>
<evidence type="ECO:0000259" key="3">
    <source>
        <dbReference type="Pfam" id="PF25954"/>
    </source>
</evidence>
<sequence length="388" mass="43006">MKYLIYSALIISLAACGNKTEKEAPEEQHAAAEGMVAELTPVQYTTVGIKTGKIEQKQISSNIRANGKLDVPPQSMITISAPFGAFVKNTALLQGTLIHKGEVVVSLQHPDLIQLQQDYLENKGQQEYLLAEYQRQEALAKENVNAQKVFQQAKANYLSNAARIKGLQEKLKLLNINLTALDAGNIQSTIQLYSPITGYVTVVNTNIGAYVNPSDKLFEIVNTEHLHAELTVFEKDIPKLKLDQRVRFTLANETTQRSARVHLIGREISNERTVQVHCHLDNEDRELLPGMYLTAWIEIGNAMVNALPDEAIIQFEGKPCIFIAKGREAGAEGNYLYEMLPIEKGNSELGYTEVIMPPGFDIKGADVVVKGAFALFSKLKNTGEEDEH</sequence>
<evidence type="ECO:0000256" key="1">
    <source>
        <dbReference type="ARBA" id="ARBA00009477"/>
    </source>
</evidence>
<dbReference type="SUPFAM" id="SSF111369">
    <property type="entry name" value="HlyD-like secretion proteins"/>
    <property type="match status" value="1"/>
</dbReference>
<dbReference type="Gene3D" id="2.40.30.170">
    <property type="match status" value="1"/>
</dbReference>
<dbReference type="GO" id="GO:0015679">
    <property type="term" value="P:plasma membrane copper ion transport"/>
    <property type="evidence" value="ECO:0007669"/>
    <property type="project" value="TreeGrafter"/>
</dbReference>
<name>A0A1G7NBF9_CHIFI</name>
<dbReference type="AlphaFoldDB" id="A0A1G7NBF9"/>
<dbReference type="Pfam" id="PF25954">
    <property type="entry name" value="Beta-barrel_RND_2"/>
    <property type="match status" value="1"/>
</dbReference>
<protein>
    <submittedName>
        <fullName evidence="4">Membrane fusion protein, cobalt-zinc-cadmium efflux system</fullName>
    </submittedName>
</protein>
<dbReference type="PROSITE" id="PS51257">
    <property type="entry name" value="PROKAR_LIPOPROTEIN"/>
    <property type="match status" value="1"/>
</dbReference>
<dbReference type="GO" id="GO:0022857">
    <property type="term" value="F:transmembrane transporter activity"/>
    <property type="evidence" value="ECO:0007669"/>
    <property type="project" value="InterPro"/>
</dbReference>
<dbReference type="NCBIfam" id="TIGR01730">
    <property type="entry name" value="RND_mfp"/>
    <property type="match status" value="1"/>
</dbReference>